<evidence type="ECO:0000313" key="5">
    <source>
        <dbReference type="EMBL" id="AMK54276.1"/>
    </source>
</evidence>
<dbReference type="InterPro" id="IPR001381">
    <property type="entry name" value="DHquinase_I"/>
</dbReference>
<dbReference type="GO" id="GO:0003855">
    <property type="term" value="F:3-dehydroquinate dehydratase activity"/>
    <property type="evidence" value="ECO:0007669"/>
    <property type="project" value="UniProtKB-EC"/>
</dbReference>
<dbReference type="GeneID" id="78477895"/>
<dbReference type="PANTHER" id="PTHR43699:SF1">
    <property type="entry name" value="3-DEHYDROQUINATE DEHYDRATASE"/>
    <property type="match status" value="1"/>
</dbReference>
<reference evidence="5 6" key="1">
    <citation type="journal article" date="2016" name="Gut Pathog.">
        <title>Whole genome sequencing of "Faecalibaculum rodentium" ALO17, isolated from C57BL/6J laboratory mouse feces.</title>
        <authorList>
            <person name="Lim S."/>
            <person name="Chang D.H."/>
            <person name="Ahn S."/>
            <person name="Kim B.C."/>
        </authorList>
    </citation>
    <scope>NUCLEOTIDE SEQUENCE [LARGE SCALE GENOMIC DNA]</scope>
    <source>
        <strain evidence="5 6">Alo17</strain>
    </source>
</reference>
<dbReference type="KEGG" id="fro:AALO17_11420"/>
<dbReference type="EMBL" id="CP011391">
    <property type="protein sequence ID" value="AMK54276.1"/>
    <property type="molecule type" value="Genomic_DNA"/>
</dbReference>
<accession>A0A140DUE9</accession>
<dbReference type="InterPro" id="IPR013785">
    <property type="entry name" value="Aldolase_TIM"/>
</dbReference>
<evidence type="ECO:0000256" key="2">
    <source>
        <dbReference type="ARBA" id="ARBA00012060"/>
    </source>
</evidence>
<keyword evidence="3 5" id="KW-0456">Lyase</keyword>
<organism evidence="5 6">
    <name type="scientific">Faecalibaculum rodentium</name>
    <dbReference type="NCBI Taxonomy" id="1702221"/>
    <lineage>
        <taxon>Bacteria</taxon>
        <taxon>Bacillati</taxon>
        <taxon>Bacillota</taxon>
        <taxon>Erysipelotrichia</taxon>
        <taxon>Erysipelotrichales</taxon>
        <taxon>Erysipelotrichaceae</taxon>
        <taxon>Faecalibaculum</taxon>
    </lineage>
</organism>
<comment type="catalytic activity">
    <reaction evidence="1">
        <text>3-dehydroquinate = 3-dehydroshikimate + H2O</text>
        <dbReference type="Rhea" id="RHEA:21096"/>
        <dbReference type="ChEBI" id="CHEBI:15377"/>
        <dbReference type="ChEBI" id="CHEBI:16630"/>
        <dbReference type="ChEBI" id="CHEBI:32364"/>
        <dbReference type="EC" id="4.2.1.10"/>
    </reaction>
</comment>
<evidence type="ECO:0000256" key="4">
    <source>
        <dbReference type="ARBA" id="ARBA00023270"/>
    </source>
</evidence>
<dbReference type="Proteomes" id="UP000069771">
    <property type="component" value="Chromosome"/>
</dbReference>
<dbReference type="Gene3D" id="3.20.20.70">
    <property type="entry name" value="Aldolase class I"/>
    <property type="match status" value="1"/>
</dbReference>
<gene>
    <name evidence="5" type="ORF">AALO17_11420</name>
</gene>
<sequence>MITIVPLFVDDTETFQSAFEEAVHSRCDWIELRLDRALNDLDPFRLLEILAVLDPGDKRLLYTIRTDREGGEISLTDTEYKELVRHLCRLNGLVDVELSRLDHEEPLASFSNPEQTVLSFHDFDQTPADLDVIWHAMETHHPLVQKLAIMPRDKQDVDRLLESCRQHRTESRKIAIAMGEQGTVSRLWGDAWDSFAAFCTLSQSSAPGQLSLEEWLVKRTGKNGPSDGTNC</sequence>
<keyword evidence="6" id="KW-1185">Reference proteome</keyword>
<proteinExistence type="predicted"/>
<dbReference type="EC" id="4.2.1.10" evidence="2"/>
<evidence type="ECO:0000313" key="6">
    <source>
        <dbReference type="Proteomes" id="UP000069771"/>
    </source>
</evidence>
<dbReference type="GO" id="GO:0046279">
    <property type="term" value="P:3,4-dihydroxybenzoate biosynthetic process"/>
    <property type="evidence" value="ECO:0007669"/>
    <property type="project" value="TreeGrafter"/>
</dbReference>
<dbReference type="CDD" id="cd00502">
    <property type="entry name" value="DHQase_I"/>
    <property type="match status" value="1"/>
</dbReference>
<dbReference type="STRING" id="1702221.AALO17_11420"/>
<dbReference type="PANTHER" id="PTHR43699">
    <property type="entry name" value="3-DEHYDROQUINATE DEHYDRATASE"/>
    <property type="match status" value="1"/>
</dbReference>
<keyword evidence="4" id="KW-0704">Schiff base</keyword>
<protein>
    <recommendedName>
        <fullName evidence="2">3-dehydroquinate dehydratase</fullName>
        <ecNumber evidence="2">4.2.1.10</ecNumber>
    </recommendedName>
</protein>
<dbReference type="OrthoDB" id="9813659at2"/>
<evidence type="ECO:0000256" key="3">
    <source>
        <dbReference type="ARBA" id="ARBA00023239"/>
    </source>
</evidence>
<dbReference type="Pfam" id="PF01487">
    <property type="entry name" value="DHquinase_I"/>
    <property type="match status" value="1"/>
</dbReference>
<name>A0A140DUE9_9FIRM</name>
<evidence type="ECO:0000256" key="1">
    <source>
        <dbReference type="ARBA" id="ARBA00001864"/>
    </source>
</evidence>
<dbReference type="RefSeq" id="WP_067556415.1">
    <property type="nucleotide sequence ID" value="NZ_CAMNXC010000016.1"/>
</dbReference>
<dbReference type="AlphaFoldDB" id="A0A140DUE9"/>
<dbReference type="InterPro" id="IPR050146">
    <property type="entry name" value="Type-I_3-dehydroquinase"/>
</dbReference>
<dbReference type="SUPFAM" id="SSF51569">
    <property type="entry name" value="Aldolase"/>
    <property type="match status" value="1"/>
</dbReference>